<evidence type="ECO:0008006" key="8">
    <source>
        <dbReference type="Google" id="ProtNLM"/>
    </source>
</evidence>
<dbReference type="InterPro" id="IPR034741">
    <property type="entry name" value="Terpene_cyclase-like_1_C"/>
</dbReference>
<dbReference type="InterPro" id="IPR008949">
    <property type="entry name" value="Isoprenoid_synthase_dom_sf"/>
</dbReference>
<comment type="cofactor">
    <cofactor evidence="2">
        <name>Mg(2+)</name>
        <dbReference type="ChEBI" id="CHEBI:18420"/>
    </cofactor>
</comment>
<dbReference type="Gene3D" id="1.50.10.130">
    <property type="entry name" value="Terpene synthase, N-terminal domain"/>
    <property type="match status" value="1"/>
</dbReference>
<dbReference type="Gramene" id="TVU49099">
    <property type="protein sequence ID" value="TVU49099"/>
    <property type="gene ID" value="EJB05_00390"/>
</dbReference>
<evidence type="ECO:0000313" key="6">
    <source>
        <dbReference type="EMBL" id="TVU49099.1"/>
    </source>
</evidence>
<dbReference type="SFLD" id="SFLDG01019">
    <property type="entry name" value="Terpene_Cyclase_Like_1_C_Termi"/>
    <property type="match status" value="1"/>
</dbReference>
<dbReference type="CDD" id="cd00684">
    <property type="entry name" value="Terpene_cyclase_plant_C1"/>
    <property type="match status" value="1"/>
</dbReference>
<gene>
    <name evidence="6" type="ORF">EJB05_00390</name>
</gene>
<sequence length="552" mass="64698">MAITCSVALVSQSQHRPQSFTPSVWGDYFLDHRPCNTSQLVTMKERAHAMEEDVRQTILDAAASYDLIQKLELVDTLQRIGVDYHYQEEVHELLRHVYDDSDGGSDDLYVTSLRFYLLRKHGYTVSSDVFLKFRDEKGNVSSDDVNSLMTLYDAAHLRTHGEQILDNIITFNKSRLQYFMETNLEPDLADEVRLTLETPRFRRVERLEARRYISVYEKKETRDKNILELAKLDYNILQALYCDELKELTIWWKDFQSRTYLGFARDRLVELHFWMLGVLYEPYYSYSRIMMTKLIVFASLFDDFYDSNSTAEDSSKFTRAIERWDEQAAEQLPVYLKSIFINVLNTTNKIVEDLKLQENKHAEMVKKMVIDTARFYHDEVKWRDEHYVPATIEEHLQISLRSSVCMQITTMAFISLGDVTRREAVEWAITFPKIIRGVSIVGRIGNDIVSHEREQVSEHAVSTVQTCMKQYGVTVEQANDKLRVIIEESWMDIFEEYLDQKHPMALLEKAVNVARTMDFMYKREDAYTMSHCLKDVITSMYVNSVYDPSSSI</sequence>
<proteinExistence type="predicted"/>
<dbReference type="GO" id="GO:0000287">
    <property type="term" value="F:magnesium ion binding"/>
    <property type="evidence" value="ECO:0007669"/>
    <property type="project" value="InterPro"/>
</dbReference>
<keyword evidence="3" id="KW-0479">Metal-binding</keyword>
<comment type="cofactor">
    <cofactor evidence="1">
        <name>Mn(2+)</name>
        <dbReference type="ChEBI" id="CHEBI:29035"/>
    </cofactor>
</comment>
<dbReference type="EMBL" id="RWGY01000002">
    <property type="protein sequence ID" value="TVU49099.1"/>
    <property type="molecule type" value="Genomic_DNA"/>
</dbReference>
<dbReference type="AlphaFoldDB" id="A0A5J9WLJ9"/>
<protein>
    <recommendedName>
        <fullName evidence="8">Terpene synthase</fullName>
    </recommendedName>
</protein>
<dbReference type="InterPro" id="IPR036965">
    <property type="entry name" value="Terpene_synth_N_sf"/>
</dbReference>
<keyword evidence="7" id="KW-1185">Reference proteome</keyword>
<dbReference type="OrthoDB" id="1877784at2759"/>
<dbReference type="Proteomes" id="UP000324897">
    <property type="component" value="Chromosome 6"/>
</dbReference>
<evidence type="ECO:0000313" key="7">
    <source>
        <dbReference type="Proteomes" id="UP000324897"/>
    </source>
</evidence>
<dbReference type="Gene3D" id="1.10.600.10">
    <property type="entry name" value="Farnesyl Diphosphate Synthase"/>
    <property type="match status" value="1"/>
</dbReference>
<dbReference type="Pfam" id="PF03936">
    <property type="entry name" value="Terpene_synth_C"/>
    <property type="match status" value="1"/>
</dbReference>
<reference evidence="6 7" key="1">
    <citation type="journal article" date="2019" name="Sci. Rep.">
        <title>A high-quality genome of Eragrostis curvula grass provides insights into Poaceae evolution and supports new strategies to enhance forage quality.</title>
        <authorList>
            <person name="Carballo J."/>
            <person name="Santos B.A.C.M."/>
            <person name="Zappacosta D."/>
            <person name="Garbus I."/>
            <person name="Selva J.P."/>
            <person name="Gallo C.A."/>
            <person name="Diaz A."/>
            <person name="Albertini E."/>
            <person name="Caccamo M."/>
            <person name="Echenique V."/>
        </authorList>
    </citation>
    <scope>NUCLEOTIDE SEQUENCE [LARGE SCALE GENOMIC DNA]</scope>
    <source>
        <strain evidence="7">cv. Victoria</strain>
        <tissue evidence="6">Leaf</tissue>
    </source>
</reference>
<dbReference type="InterPro" id="IPR044814">
    <property type="entry name" value="Terpene_cyclase_plant_C1"/>
</dbReference>
<dbReference type="Pfam" id="PF01397">
    <property type="entry name" value="Terpene_synth"/>
    <property type="match status" value="1"/>
</dbReference>
<evidence type="ECO:0000259" key="5">
    <source>
        <dbReference type="Pfam" id="PF03936"/>
    </source>
</evidence>
<dbReference type="SFLD" id="SFLDS00005">
    <property type="entry name" value="Isoprenoid_Synthase_Type_I"/>
    <property type="match status" value="1"/>
</dbReference>
<dbReference type="InterPro" id="IPR050148">
    <property type="entry name" value="Terpene_synthase-like"/>
</dbReference>
<dbReference type="SUPFAM" id="SSF48576">
    <property type="entry name" value="Terpenoid synthases"/>
    <property type="match status" value="1"/>
</dbReference>
<dbReference type="PANTHER" id="PTHR31225">
    <property type="entry name" value="OS04G0344100 PROTEIN-RELATED"/>
    <property type="match status" value="1"/>
</dbReference>
<dbReference type="SUPFAM" id="SSF48239">
    <property type="entry name" value="Terpenoid cyclases/Protein prenyltransferases"/>
    <property type="match status" value="1"/>
</dbReference>
<dbReference type="FunFam" id="1.50.10.130:FF:000001">
    <property type="entry name" value="Isoprene synthase, chloroplastic"/>
    <property type="match status" value="1"/>
</dbReference>
<dbReference type="InterPro" id="IPR005630">
    <property type="entry name" value="Terpene_synthase_metal-bd"/>
</dbReference>
<dbReference type="InterPro" id="IPR001906">
    <property type="entry name" value="Terpene_synth_N"/>
</dbReference>
<dbReference type="InterPro" id="IPR008930">
    <property type="entry name" value="Terpenoid_cyclase/PrenylTrfase"/>
</dbReference>
<evidence type="ECO:0000259" key="4">
    <source>
        <dbReference type="Pfam" id="PF01397"/>
    </source>
</evidence>
<accession>A0A5J9WLJ9</accession>
<feature type="domain" description="Terpene synthase N-terminal" evidence="4">
    <location>
        <begin position="24"/>
        <end position="196"/>
    </location>
</feature>
<dbReference type="PANTHER" id="PTHR31225:SF238">
    <property type="entry name" value="TERPENE SYNTHASE METAL-BINDING DOMAIN-CONTAINING PROTEIN"/>
    <property type="match status" value="1"/>
</dbReference>
<dbReference type="GO" id="GO:0010333">
    <property type="term" value="F:terpene synthase activity"/>
    <property type="evidence" value="ECO:0007669"/>
    <property type="project" value="InterPro"/>
</dbReference>
<evidence type="ECO:0000256" key="1">
    <source>
        <dbReference type="ARBA" id="ARBA00001936"/>
    </source>
</evidence>
<organism evidence="6 7">
    <name type="scientific">Eragrostis curvula</name>
    <name type="common">weeping love grass</name>
    <dbReference type="NCBI Taxonomy" id="38414"/>
    <lineage>
        <taxon>Eukaryota</taxon>
        <taxon>Viridiplantae</taxon>
        <taxon>Streptophyta</taxon>
        <taxon>Embryophyta</taxon>
        <taxon>Tracheophyta</taxon>
        <taxon>Spermatophyta</taxon>
        <taxon>Magnoliopsida</taxon>
        <taxon>Liliopsida</taxon>
        <taxon>Poales</taxon>
        <taxon>Poaceae</taxon>
        <taxon>PACMAD clade</taxon>
        <taxon>Chloridoideae</taxon>
        <taxon>Eragrostideae</taxon>
        <taxon>Eragrostidinae</taxon>
        <taxon>Eragrostis</taxon>
    </lineage>
</organism>
<name>A0A5J9WLJ9_9POAL</name>
<evidence type="ECO:0000256" key="3">
    <source>
        <dbReference type="ARBA" id="ARBA00022723"/>
    </source>
</evidence>
<evidence type="ECO:0000256" key="2">
    <source>
        <dbReference type="ARBA" id="ARBA00001946"/>
    </source>
</evidence>
<dbReference type="GO" id="GO:0016102">
    <property type="term" value="P:diterpenoid biosynthetic process"/>
    <property type="evidence" value="ECO:0007669"/>
    <property type="project" value="InterPro"/>
</dbReference>
<feature type="domain" description="Terpene synthase metal-binding" evidence="5">
    <location>
        <begin position="253"/>
        <end position="492"/>
    </location>
</feature>
<comment type="caution">
    <text evidence="6">The sequence shown here is derived from an EMBL/GenBank/DDBJ whole genome shotgun (WGS) entry which is preliminary data.</text>
</comment>
<feature type="non-terminal residue" evidence="6">
    <location>
        <position position="1"/>
    </location>
</feature>